<feature type="region of interest" description="Disordered" evidence="1">
    <location>
        <begin position="400"/>
        <end position="432"/>
    </location>
</feature>
<dbReference type="SMART" id="SM00332">
    <property type="entry name" value="PP2Cc"/>
    <property type="match status" value="1"/>
</dbReference>
<gene>
    <name evidence="3" type="ORF">CPEL01642_LOCUS5583</name>
</gene>
<dbReference type="Gene3D" id="3.60.40.10">
    <property type="entry name" value="PPM-type phosphatase domain"/>
    <property type="match status" value="1"/>
</dbReference>
<feature type="region of interest" description="Disordered" evidence="1">
    <location>
        <begin position="1"/>
        <end position="76"/>
    </location>
</feature>
<name>A0A7S0L4S9_9EUKA</name>
<dbReference type="InterPro" id="IPR036457">
    <property type="entry name" value="PPM-type-like_dom_sf"/>
</dbReference>
<proteinExistence type="predicted"/>
<dbReference type="AlphaFoldDB" id="A0A7S0L4S9"/>
<evidence type="ECO:0000259" key="2">
    <source>
        <dbReference type="PROSITE" id="PS51746"/>
    </source>
</evidence>
<feature type="domain" description="PPM-type phosphatase" evidence="2">
    <location>
        <begin position="98"/>
        <end position="378"/>
    </location>
</feature>
<dbReference type="SUPFAM" id="SSF81606">
    <property type="entry name" value="PP2C-like"/>
    <property type="match status" value="1"/>
</dbReference>
<accession>A0A7S0L4S9</accession>
<evidence type="ECO:0000313" key="3">
    <source>
        <dbReference type="EMBL" id="CAD8602251.1"/>
    </source>
</evidence>
<evidence type="ECO:0000256" key="1">
    <source>
        <dbReference type="SAM" id="MobiDB-lite"/>
    </source>
</evidence>
<dbReference type="GO" id="GO:0004722">
    <property type="term" value="F:protein serine/threonine phosphatase activity"/>
    <property type="evidence" value="ECO:0007669"/>
    <property type="project" value="InterPro"/>
</dbReference>
<dbReference type="PROSITE" id="PS51746">
    <property type="entry name" value="PPM_2"/>
    <property type="match status" value="1"/>
</dbReference>
<sequence>MGCSSSKGAPPVEEAEVSDLPNLRSQQHVGIGSEPTTPSREGDLPPMELTLAQRQSFKRSKSTMRKVSETTVASEGPAQQAAFDKNWIGLATTHGIDLYSELEDPEFVKINQDRGMVVWPFAGSYGSALLGLFDGHGQGGERVAEQCCQWMTELLTKDAELSTNPLGSLADNMCRLDKLVLQARVDDECDPYMCGTTATVVYLRDANVYVAGVGDSRCVLGYVDLKGSVECNELTRDHKPSMEGEKGRLEAAGATVEGVGDRSRMWALHEESDSLCGLNMSRSIGDGFCKQHGVIPDPDVQSFSLNWVRPDSNVRDTFLVVASDGIWECVTSEEACEIVRESSGAQAACQVLLERAQRGWERKTAAYRDDITVIVVFLPFLRPEWDEQLVKEMEEEAAAALARGHPNGNTEDARRENTWGGEDVGGESTPLSRARARAAKGRMEVNFGETGMAKLSDVDVPEDMRNYAKHAHSLDITRHSELAASFKRTSQASRPRKPAAESGVTLVMPRSSQNL</sequence>
<organism evidence="3">
    <name type="scientific">Coccolithus braarudii</name>
    <dbReference type="NCBI Taxonomy" id="221442"/>
    <lineage>
        <taxon>Eukaryota</taxon>
        <taxon>Haptista</taxon>
        <taxon>Haptophyta</taxon>
        <taxon>Prymnesiophyceae</taxon>
        <taxon>Coccolithales</taxon>
        <taxon>Coccolithaceae</taxon>
        <taxon>Coccolithus</taxon>
    </lineage>
</organism>
<dbReference type="EMBL" id="HBEY01011652">
    <property type="protein sequence ID" value="CAD8602251.1"/>
    <property type="molecule type" value="Transcribed_RNA"/>
</dbReference>
<dbReference type="InterPro" id="IPR015655">
    <property type="entry name" value="PP2C"/>
</dbReference>
<dbReference type="Pfam" id="PF00481">
    <property type="entry name" value="PP2C"/>
    <property type="match status" value="1"/>
</dbReference>
<dbReference type="PANTHER" id="PTHR47992">
    <property type="entry name" value="PROTEIN PHOSPHATASE"/>
    <property type="match status" value="1"/>
</dbReference>
<dbReference type="InterPro" id="IPR001932">
    <property type="entry name" value="PPM-type_phosphatase-like_dom"/>
</dbReference>
<reference evidence="3" key="1">
    <citation type="submission" date="2021-01" db="EMBL/GenBank/DDBJ databases">
        <authorList>
            <person name="Corre E."/>
            <person name="Pelletier E."/>
            <person name="Niang G."/>
            <person name="Scheremetjew M."/>
            <person name="Finn R."/>
            <person name="Kale V."/>
            <person name="Holt S."/>
            <person name="Cochrane G."/>
            <person name="Meng A."/>
            <person name="Brown T."/>
            <person name="Cohen L."/>
        </authorList>
    </citation>
    <scope>NUCLEOTIDE SEQUENCE</scope>
    <source>
        <strain evidence="3">PLY182g</strain>
    </source>
</reference>
<dbReference type="CDD" id="cd00143">
    <property type="entry name" value="PP2Cc"/>
    <property type="match status" value="1"/>
</dbReference>
<feature type="compositionally biased region" description="Polar residues" evidence="1">
    <location>
        <begin position="23"/>
        <end position="39"/>
    </location>
</feature>
<feature type="region of interest" description="Disordered" evidence="1">
    <location>
        <begin position="485"/>
        <end position="515"/>
    </location>
</feature>
<protein>
    <recommendedName>
        <fullName evidence="2">PPM-type phosphatase domain-containing protein</fullName>
    </recommendedName>
</protein>